<dbReference type="Gene3D" id="3.30.1310.30">
    <property type="match status" value="1"/>
</dbReference>
<organism evidence="3">
    <name type="scientific">Bactrocera oleae</name>
    <name type="common">Olive fruit fly</name>
    <name type="synonym">Dacus oleae</name>
    <dbReference type="NCBI Taxonomy" id="104688"/>
    <lineage>
        <taxon>Eukaryota</taxon>
        <taxon>Metazoa</taxon>
        <taxon>Ecdysozoa</taxon>
        <taxon>Arthropoda</taxon>
        <taxon>Hexapoda</taxon>
        <taxon>Insecta</taxon>
        <taxon>Pterygota</taxon>
        <taxon>Neoptera</taxon>
        <taxon>Endopterygota</taxon>
        <taxon>Diptera</taxon>
        <taxon>Brachycera</taxon>
        <taxon>Muscomorpha</taxon>
        <taxon>Tephritoidea</taxon>
        <taxon>Tephritidae</taxon>
        <taxon>Bactrocera</taxon>
        <taxon>Daculus</taxon>
    </lineage>
</organism>
<evidence type="ECO:0000259" key="2">
    <source>
        <dbReference type="Pfam" id="PF12052"/>
    </source>
</evidence>
<dbReference type="Pfam" id="PF12052">
    <property type="entry name" value="VGCC_beta4Aa_N"/>
    <property type="match status" value="1"/>
</dbReference>
<proteinExistence type="evidence at transcript level"/>
<name>E5L9I0_BACOL</name>
<feature type="region of interest" description="Disordered" evidence="1">
    <location>
        <begin position="70"/>
        <end position="107"/>
    </location>
</feature>
<reference evidence="3" key="1">
    <citation type="journal article" date="2011" name="Mol. Genet. Genomics">
        <title>Isolation, annotation and applications of expressed sequence tags from the olive fly, Bactrocera oleae.</title>
        <authorList>
            <person name="Tsoumani K.T."/>
            <person name="Augustinos A.A."/>
            <person name="Kakani E.G."/>
            <person name="Drosopoulou E."/>
            <person name="Mavragani-Tsipidou P."/>
            <person name="Mathiopoulos K.D."/>
        </authorList>
    </citation>
    <scope>NUCLEOTIDE SEQUENCE</scope>
</reference>
<sequence>HTPITKFGECLIIVCYNIKISFEEDCRADRPMVQRGPSTDAPLVASSREPRFGLGHSSYQSGYNKLFTQSSADSNYSQPSSDLSLDDEKETLRRERERHALSQLEKA</sequence>
<feature type="domain" description="Voltage-dependent L-type calcium channel subunit beta-1-4 N-terminal A" evidence="2">
    <location>
        <begin position="71"/>
        <end position="107"/>
    </location>
</feature>
<evidence type="ECO:0000313" key="3">
    <source>
        <dbReference type="EMBL" id="ADQ64454.1"/>
    </source>
</evidence>
<feature type="compositionally biased region" description="Polar residues" evidence="1">
    <location>
        <begin position="70"/>
        <end position="83"/>
    </location>
</feature>
<feature type="non-terminal residue" evidence="3">
    <location>
        <position position="107"/>
    </location>
</feature>
<feature type="non-terminal residue" evidence="3">
    <location>
        <position position="1"/>
    </location>
</feature>
<dbReference type="EMBL" id="HQ383961">
    <property type="protein sequence ID" value="ADQ64454.1"/>
    <property type="molecule type" value="mRNA"/>
</dbReference>
<evidence type="ECO:0000256" key="1">
    <source>
        <dbReference type="SAM" id="MobiDB-lite"/>
    </source>
</evidence>
<protein>
    <recommendedName>
        <fullName evidence="2">Voltage-dependent L-type calcium channel subunit beta-1-4 N-terminal A domain-containing protein</fullName>
    </recommendedName>
</protein>
<feature type="compositionally biased region" description="Basic and acidic residues" evidence="1">
    <location>
        <begin position="90"/>
        <end position="107"/>
    </location>
</feature>
<accession>E5L9I0</accession>
<dbReference type="InterPro" id="IPR046937">
    <property type="entry name" value="CAB1-4_N_A-dom"/>
</dbReference>
<dbReference type="AlphaFoldDB" id="E5L9I0"/>